<comment type="caution">
    <text evidence="14">The sequence shown here is derived from an EMBL/GenBank/DDBJ whole genome shotgun (WGS) entry which is preliminary data.</text>
</comment>
<evidence type="ECO:0000256" key="9">
    <source>
        <dbReference type="ARBA" id="ARBA00023136"/>
    </source>
</evidence>
<evidence type="ECO:0000259" key="13">
    <source>
        <dbReference type="PROSITE" id="PS50195"/>
    </source>
</evidence>
<dbReference type="GO" id="GO:0010008">
    <property type="term" value="C:endosome membrane"/>
    <property type="evidence" value="ECO:0007669"/>
    <property type="project" value="UniProtKB-SubCell"/>
</dbReference>
<dbReference type="SUPFAM" id="SSF64268">
    <property type="entry name" value="PX domain"/>
    <property type="match status" value="1"/>
</dbReference>
<dbReference type="GO" id="GO:0015031">
    <property type="term" value="P:protein transport"/>
    <property type="evidence" value="ECO:0007669"/>
    <property type="project" value="TreeGrafter"/>
</dbReference>
<dbReference type="AlphaFoldDB" id="A0A0F4ZE95"/>
<dbReference type="GO" id="GO:0035091">
    <property type="term" value="F:phosphatidylinositol binding"/>
    <property type="evidence" value="ECO:0007669"/>
    <property type="project" value="InterPro"/>
</dbReference>
<evidence type="ECO:0000256" key="10">
    <source>
        <dbReference type="ARBA" id="ARBA00040748"/>
    </source>
</evidence>
<evidence type="ECO:0000313" key="14">
    <source>
        <dbReference type="EMBL" id="KKA28827.1"/>
    </source>
</evidence>
<dbReference type="SUPFAM" id="SSF103657">
    <property type="entry name" value="BAR/IMD domain-like"/>
    <property type="match status" value="1"/>
</dbReference>
<dbReference type="Gene3D" id="1.20.1270.60">
    <property type="entry name" value="Arfaptin homology (AH) domain/BAR domain"/>
    <property type="match status" value="1"/>
</dbReference>
<dbReference type="PROSITE" id="PS50195">
    <property type="entry name" value="PX"/>
    <property type="match status" value="1"/>
</dbReference>
<evidence type="ECO:0000256" key="11">
    <source>
        <dbReference type="ARBA" id="ARBA00041273"/>
    </source>
</evidence>
<feature type="compositionally biased region" description="Basic and acidic residues" evidence="12">
    <location>
        <begin position="11"/>
        <end position="23"/>
    </location>
</feature>
<dbReference type="Pfam" id="PF00787">
    <property type="entry name" value="PX"/>
    <property type="match status" value="1"/>
</dbReference>
<evidence type="ECO:0000256" key="5">
    <source>
        <dbReference type="ARBA" id="ARBA00022490"/>
    </source>
</evidence>
<name>A0A0F4ZE95_9PEZI</name>
<dbReference type="Proteomes" id="UP000033483">
    <property type="component" value="Unassembled WGS sequence"/>
</dbReference>
<proteinExistence type="inferred from homology"/>
<keyword evidence="8" id="KW-0446">Lipid-binding</keyword>
<dbReference type="GO" id="GO:0032456">
    <property type="term" value="P:endocytic recycling"/>
    <property type="evidence" value="ECO:0007669"/>
    <property type="project" value="TreeGrafter"/>
</dbReference>
<evidence type="ECO:0000256" key="6">
    <source>
        <dbReference type="ARBA" id="ARBA00022753"/>
    </source>
</evidence>
<dbReference type="InterPro" id="IPR027267">
    <property type="entry name" value="AH/BAR_dom_sf"/>
</dbReference>
<dbReference type="CDD" id="cd06863">
    <property type="entry name" value="PX_Atg24p"/>
    <property type="match status" value="1"/>
</dbReference>
<keyword evidence="4" id="KW-0813">Transport</keyword>
<evidence type="ECO:0000256" key="8">
    <source>
        <dbReference type="ARBA" id="ARBA00023121"/>
    </source>
</evidence>
<keyword evidence="7" id="KW-0072">Autophagy</keyword>
<dbReference type="Gene3D" id="3.30.1520.10">
    <property type="entry name" value="Phox-like domain"/>
    <property type="match status" value="1"/>
</dbReference>
<keyword evidence="15" id="KW-1185">Reference proteome</keyword>
<evidence type="ECO:0000256" key="4">
    <source>
        <dbReference type="ARBA" id="ARBA00022448"/>
    </source>
</evidence>
<keyword evidence="9" id="KW-0472">Membrane</keyword>
<dbReference type="GO" id="GO:0034727">
    <property type="term" value="P:piecemeal microautophagy of the nucleus"/>
    <property type="evidence" value="ECO:0007669"/>
    <property type="project" value="TreeGrafter"/>
</dbReference>
<gene>
    <name evidence="14" type="ORF">TD95_000303</name>
</gene>
<dbReference type="OrthoDB" id="205639at2759"/>
<dbReference type="EMBL" id="LAEV01001117">
    <property type="protein sequence ID" value="KKA28827.1"/>
    <property type="molecule type" value="Genomic_DNA"/>
</dbReference>
<dbReference type="FunFam" id="1.20.1270.60:FF:000042">
    <property type="entry name" value="Vacuolar targeting protein Atg24"/>
    <property type="match status" value="1"/>
</dbReference>
<accession>A0A0F4ZE95</accession>
<evidence type="ECO:0000256" key="7">
    <source>
        <dbReference type="ARBA" id="ARBA00023006"/>
    </source>
</evidence>
<evidence type="ECO:0000256" key="12">
    <source>
        <dbReference type="SAM" id="MobiDB-lite"/>
    </source>
</evidence>
<feature type="domain" description="PX" evidence="13">
    <location>
        <begin position="63"/>
        <end position="185"/>
    </location>
</feature>
<dbReference type="InterPro" id="IPR001683">
    <property type="entry name" value="PX_dom"/>
</dbReference>
<evidence type="ECO:0000256" key="2">
    <source>
        <dbReference type="ARBA" id="ARBA00004496"/>
    </source>
</evidence>
<comment type="similarity">
    <text evidence="3">Belongs to the sorting nexin family.</text>
</comment>
<dbReference type="InterPro" id="IPR036871">
    <property type="entry name" value="PX_dom_sf"/>
</dbReference>
<dbReference type="PANTHER" id="PTHR45949:SF2">
    <property type="entry name" value="SORTING NEXIN-4"/>
    <property type="match status" value="1"/>
</dbReference>
<evidence type="ECO:0000256" key="1">
    <source>
        <dbReference type="ARBA" id="ARBA00004481"/>
    </source>
</evidence>
<dbReference type="GO" id="GO:0061709">
    <property type="term" value="P:reticulophagy"/>
    <property type="evidence" value="ECO:0007669"/>
    <property type="project" value="TreeGrafter"/>
</dbReference>
<organism evidence="14 15">
    <name type="scientific">Thielaviopsis punctulata</name>
    <dbReference type="NCBI Taxonomy" id="72032"/>
    <lineage>
        <taxon>Eukaryota</taxon>
        <taxon>Fungi</taxon>
        <taxon>Dikarya</taxon>
        <taxon>Ascomycota</taxon>
        <taxon>Pezizomycotina</taxon>
        <taxon>Sordariomycetes</taxon>
        <taxon>Hypocreomycetidae</taxon>
        <taxon>Microascales</taxon>
        <taxon>Ceratocystidaceae</taxon>
        <taxon>Thielaviopsis</taxon>
    </lineage>
</organism>
<dbReference type="InterPro" id="IPR015404">
    <property type="entry name" value="Vps5_C"/>
</dbReference>
<feature type="region of interest" description="Disordered" evidence="12">
    <location>
        <begin position="1"/>
        <end position="30"/>
    </location>
</feature>
<dbReference type="Pfam" id="PF09325">
    <property type="entry name" value="Vps5"/>
    <property type="match status" value="1"/>
</dbReference>
<dbReference type="GO" id="GO:0000407">
    <property type="term" value="C:phagophore assembly site"/>
    <property type="evidence" value="ECO:0007669"/>
    <property type="project" value="TreeGrafter"/>
</dbReference>
<protein>
    <recommendedName>
        <fullName evidence="10">Sorting nexin-4</fullName>
    </recommendedName>
    <alternativeName>
        <fullName evidence="11">Autophagy-related protein 24</fullName>
    </alternativeName>
</protein>
<comment type="subcellular location">
    <subcellularLocation>
        <location evidence="2">Cytoplasm</location>
    </subcellularLocation>
    <subcellularLocation>
        <location evidence="1">Endosome membrane</location>
        <topology evidence="1">Peripheral membrane protein</topology>
    </subcellularLocation>
</comment>
<keyword evidence="6" id="KW-0967">Endosome</keyword>
<evidence type="ECO:0000256" key="3">
    <source>
        <dbReference type="ARBA" id="ARBA00010883"/>
    </source>
</evidence>
<dbReference type="GO" id="GO:0000422">
    <property type="term" value="P:autophagy of mitochondrion"/>
    <property type="evidence" value="ECO:0007669"/>
    <property type="project" value="TreeGrafter"/>
</dbReference>
<dbReference type="GO" id="GO:0005769">
    <property type="term" value="C:early endosome"/>
    <property type="evidence" value="ECO:0007669"/>
    <property type="project" value="TreeGrafter"/>
</dbReference>
<reference evidence="14 15" key="1">
    <citation type="submission" date="2015-03" db="EMBL/GenBank/DDBJ databases">
        <authorList>
            <person name="Radwan O."/>
            <person name="Al-Naeli F.A."/>
            <person name="Rendon G.A."/>
            <person name="Fields C."/>
        </authorList>
    </citation>
    <scope>NUCLEOTIDE SEQUENCE [LARGE SCALE GENOMIC DNA]</scope>
    <source>
        <strain evidence="14">CR-DP1</strain>
    </source>
</reference>
<dbReference type="SMART" id="SM00312">
    <property type="entry name" value="PX"/>
    <property type="match status" value="1"/>
</dbReference>
<sequence>MDTDFDNVTWENDHDDFLSENHRPMSSSSYEYDDNALAGSSATPVPSHVGGGEIDVGTAMGDRLECTVTLPIKEQDGTKDAFVSYLITTHSDFPTFQKPVSSVRRRFTDFVYLYKALVKEYMACAVPPIPDKQRIEYVRGDRFGSEFTGRRAKSLERFLSRITMHPHLRRARILTSFLESQDWNATMRSRNQRNSMSSDGGAVGSGAGGVFDAFADSVINAFTKVHKPDQRFIDVRDATDKLDENLASIEKILARVVRRQSDLETDQRELADQFRKLIAMEPGIEDQVRAFATAIDRTADNLRRMRDASDVDYLGSVRDMEAYCGAVKTLLKTREQKQLDYEQLTEYLTKSSAEREAMRAGGTSASVSGGVGGAVGGAASYALGITGAIRSRIEDARGVDHEQARRERQRKLEMRIEMLSNEAHGAKITAEQFNEEVLHEVKNFERAKRVEFRGQLLGLCDANLAYYDGVADVWERYIAEQEARGGKVVQV</sequence>
<evidence type="ECO:0000313" key="15">
    <source>
        <dbReference type="Proteomes" id="UP000033483"/>
    </source>
</evidence>
<dbReference type="PANTHER" id="PTHR45949">
    <property type="entry name" value="SORTING NEXIN-4"/>
    <property type="match status" value="1"/>
</dbReference>
<keyword evidence="5" id="KW-0963">Cytoplasm</keyword>